<gene>
    <name evidence="1" type="ORF">SAMN04244550_03685</name>
</gene>
<dbReference type="SUPFAM" id="SSF47413">
    <property type="entry name" value="lambda repressor-like DNA-binding domains"/>
    <property type="match status" value="1"/>
</dbReference>
<sequence>MDAENPENWFSEAVATLGDRLTAARENAGLSCAEAASCLGISVETYTRWEQDSAFPRASLCHTIAGLFGVSLAWLLTGESLGVEPPQNDTPAQAPCLPSTDADLHRMREDLAETRLRVQQIDERLQRVLLHLE</sequence>
<dbReference type="RefSeq" id="WP_055210683.1">
    <property type="nucleotide sequence ID" value="NZ_CP061202.1"/>
</dbReference>
<dbReference type="OrthoDB" id="5659783at2"/>
<evidence type="ECO:0000313" key="1">
    <source>
        <dbReference type="EMBL" id="SDG26721.1"/>
    </source>
</evidence>
<dbReference type="Gene3D" id="1.10.260.40">
    <property type="entry name" value="lambda repressor-like DNA-binding domains"/>
    <property type="match status" value="1"/>
</dbReference>
<dbReference type="GO" id="GO:0003677">
    <property type="term" value="F:DNA binding"/>
    <property type="evidence" value="ECO:0007669"/>
    <property type="project" value="InterPro"/>
</dbReference>
<evidence type="ECO:0000313" key="2">
    <source>
        <dbReference type="Proteomes" id="UP000183812"/>
    </source>
</evidence>
<accession>A0A0Q0QY82</accession>
<reference evidence="1 2" key="1">
    <citation type="submission" date="2016-10" db="EMBL/GenBank/DDBJ databases">
        <authorList>
            <person name="de Groot N.N."/>
        </authorList>
    </citation>
    <scope>NUCLEOTIDE SEQUENCE [LARGE SCALE GENOMIC DNA]</scope>
    <source>
        <strain evidence="2">DSM 938 / 37b4</strain>
    </source>
</reference>
<dbReference type="InterPro" id="IPR010982">
    <property type="entry name" value="Lambda_DNA-bd_dom_sf"/>
</dbReference>
<proteinExistence type="predicted"/>
<name>A0A0Q0QY82_RHOCA</name>
<dbReference type="Proteomes" id="UP000183812">
    <property type="component" value="Unassembled WGS sequence"/>
</dbReference>
<dbReference type="InterPro" id="IPR001387">
    <property type="entry name" value="Cro/C1-type_HTH"/>
</dbReference>
<dbReference type="Pfam" id="PF13560">
    <property type="entry name" value="HTH_31"/>
    <property type="match status" value="1"/>
</dbReference>
<dbReference type="SMART" id="SM00530">
    <property type="entry name" value="HTH_XRE"/>
    <property type="match status" value="1"/>
</dbReference>
<dbReference type="PROSITE" id="PS50943">
    <property type="entry name" value="HTH_CROC1"/>
    <property type="match status" value="1"/>
</dbReference>
<organism evidence="1 2">
    <name type="scientific">Rhodobacter capsulatus</name>
    <name type="common">Rhodopseudomonas capsulata</name>
    <dbReference type="NCBI Taxonomy" id="1061"/>
    <lineage>
        <taxon>Bacteria</taxon>
        <taxon>Pseudomonadati</taxon>
        <taxon>Pseudomonadota</taxon>
        <taxon>Alphaproteobacteria</taxon>
        <taxon>Rhodobacterales</taxon>
        <taxon>Rhodobacter group</taxon>
        <taxon>Rhodobacter</taxon>
    </lineage>
</organism>
<protein>
    <submittedName>
        <fullName evidence="1">Helix-turn-helix domain-containing protein</fullName>
    </submittedName>
</protein>
<dbReference type="CDD" id="cd00093">
    <property type="entry name" value="HTH_XRE"/>
    <property type="match status" value="1"/>
</dbReference>
<dbReference type="EMBL" id="FNAY01000047">
    <property type="protein sequence ID" value="SDG26721.1"/>
    <property type="molecule type" value="Genomic_DNA"/>
</dbReference>
<dbReference type="AlphaFoldDB" id="A0A0Q0QY82"/>